<sequence length="156" mass="16688">MVSAHSSGLSDFSGLPGLPDLPVAQMPQAGAWSAATAVQEFDAFLQNWRGGQELASLRHPLFDLTRVSGGAGDVQTIVFSGEAHGDSGEVTLMFYSLDGDRIYLPPGTVSTARVDAKQRKFHIAAKIPRVLQGRTGVVQVTFAGEKRAAYLLKVQF</sequence>
<dbReference type="Proteomes" id="UP000316882">
    <property type="component" value="Unassembled WGS sequence"/>
</dbReference>
<proteinExistence type="predicted"/>
<dbReference type="AlphaFoldDB" id="A0A4Y3PPB3"/>
<evidence type="ECO:0000313" key="1">
    <source>
        <dbReference type="EMBL" id="GEB33198.1"/>
    </source>
</evidence>
<reference evidence="1 2" key="1">
    <citation type="submission" date="2019-06" db="EMBL/GenBank/DDBJ databases">
        <title>Whole genome shotgun sequence of Brevibacillus parabrevis NBRC 12334.</title>
        <authorList>
            <person name="Hosoyama A."/>
            <person name="Uohara A."/>
            <person name="Ohji S."/>
            <person name="Ichikawa N."/>
        </authorList>
    </citation>
    <scope>NUCLEOTIDE SEQUENCE [LARGE SCALE GENOMIC DNA]</scope>
    <source>
        <strain evidence="1 2">NBRC 12334</strain>
    </source>
</reference>
<comment type="caution">
    <text evidence="1">The sequence shown here is derived from an EMBL/GenBank/DDBJ whole genome shotgun (WGS) entry which is preliminary data.</text>
</comment>
<accession>A0A4Y3PPB3</accession>
<keyword evidence="2" id="KW-1185">Reference proteome</keyword>
<name>A0A4Y3PPB3_BREPA</name>
<gene>
    <name evidence="1" type="ORF">BPA01_27780</name>
</gene>
<protein>
    <submittedName>
        <fullName evidence="1">Uncharacterized protein</fullName>
    </submittedName>
</protein>
<organism evidence="1 2">
    <name type="scientific">Brevibacillus parabrevis</name>
    <dbReference type="NCBI Taxonomy" id="54914"/>
    <lineage>
        <taxon>Bacteria</taxon>
        <taxon>Bacillati</taxon>
        <taxon>Bacillota</taxon>
        <taxon>Bacilli</taxon>
        <taxon>Bacillales</taxon>
        <taxon>Paenibacillaceae</taxon>
        <taxon>Brevibacillus</taxon>
    </lineage>
</organism>
<dbReference type="EMBL" id="BJMH01000012">
    <property type="protein sequence ID" value="GEB33198.1"/>
    <property type="molecule type" value="Genomic_DNA"/>
</dbReference>
<evidence type="ECO:0000313" key="2">
    <source>
        <dbReference type="Proteomes" id="UP000316882"/>
    </source>
</evidence>